<dbReference type="EMBL" id="JBANAX010000166">
    <property type="protein sequence ID" value="KAL1219924.1"/>
    <property type="molecule type" value="Genomic_DNA"/>
</dbReference>
<keyword evidence="8" id="KW-1185">Reference proteome</keyword>
<dbReference type="InterPro" id="IPR002498">
    <property type="entry name" value="PInositol-4-P-4/5-kinase_core"/>
</dbReference>
<dbReference type="AlphaFoldDB" id="A0ABD0ZMZ0"/>
<name>A0ABD0ZMZ0_CARAN</name>
<accession>A0ABD0ZMZ0</accession>
<organism evidence="6 8">
    <name type="scientific">Cardamine amara subsp. amara</name>
    <dbReference type="NCBI Taxonomy" id="228776"/>
    <lineage>
        <taxon>Eukaryota</taxon>
        <taxon>Viridiplantae</taxon>
        <taxon>Streptophyta</taxon>
        <taxon>Embryophyta</taxon>
        <taxon>Tracheophyta</taxon>
        <taxon>Spermatophyta</taxon>
        <taxon>Magnoliopsida</taxon>
        <taxon>eudicotyledons</taxon>
        <taxon>Gunneridae</taxon>
        <taxon>Pentapetalae</taxon>
        <taxon>rosids</taxon>
        <taxon>malvids</taxon>
        <taxon>Brassicales</taxon>
        <taxon>Brassicaceae</taxon>
        <taxon>Cardamineae</taxon>
        <taxon>Cardamine</taxon>
    </lineage>
</organism>
<dbReference type="PANTHER" id="PTHR45748:SF4">
    <property type="entry name" value="1-PHOSPHATIDYLINOSITOL-3-PHOSPHATE 5-KINASE FAB1D-RELATED"/>
    <property type="match status" value="1"/>
</dbReference>
<feature type="domain" description="PIPK" evidence="5">
    <location>
        <begin position="1"/>
        <end position="301"/>
    </location>
</feature>
<proteinExistence type="predicted"/>
<dbReference type="GO" id="GO:0046488">
    <property type="term" value="P:phosphatidylinositol metabolic process"/>
    <property type="evidence" value="ECO:0007669"/>
    <property type="project" value="UniProtKB-UniRule"/>
</dbReference>
<keyword evidence="3 4" id="KW-0067">ATP-binding</keyword>
<dbReference type="PROSITE" id="PS51455">
    <property type="entry name" value="PIPK"/>
    <property type="match status" value="1"/>
</dbReference>
<keyword evidence="1 4" id="KW-0547">Nucleotide-binding</keyword>
<dbReference type="Pfam" id="PF01504">
    <property type="entry name" value="PIP5K"/>
    <property type="match status" value="1"/>
</dbReference>
<dbReference type="Proteomes" id="UP001558713">
    <property type="component" value="Unassembled WGS sequence"/>
</dbReference>
<dbReference type="Gene3D" id="3.30.800.10">
    <property type="entry name" value="Phosphatidylinositol Phosphate Kinase II Beta"/>
    <property type="match status" value="1"/>
</dbReference>
<evidence type="ECO:0000313" key="8">
    <source>
        <dbReference type="Proteomes" id="UP001558713"/>
    </source>
</evidence>
<keyword evidence="4" id="KW-0808">Transferase</keyword>
<dbReference type="InterPro" id="IPR027484">
    <property type="entry name" value="PInositol-4-P-5-kinase_N"/>
</dbReference>
<evidence type="ECO:0000256" key="1">
    <source>
        <dbReference type="ARBA" id="ARBA00022741"/>
    </source>
</evidence>
<evidence type="ECO:0000259" key="5">
    <source>
        <dbReference type="PROSITE" id="PS51455"/>
    </source>
</evidence>
<gene>
    <name evidence="7" type="ORF">V5N11_021704</name>
    <name evidence="6" type="ORF">V5N11_030078</name>
</gene>
<evidence type="ECO:0000256" key="2">
    <source>
        <dbReference type="ARBA" id="ARBA00022777"/>
    </source>
</evidence>
<evidence type="ECO:0000313" key="6">
    <source>
        <dbReference type="EMBL" id="KAL1196012.1"/>
    </source>
</evidence>
<dbReference type="SMART" id="SM00330">
    <property type="entry name" value="PIPKc"/>
    <property type="match status" value="1"/>
</dbReference>
<reference evidence="6 8" key="1">
    <citation type="submission" date="2024-04" db="EMBL/GenBank/DDBJ databases">
        <title>Genome assembly C_amara_ONT_v2.</title>
        <authorList>
            <person name="Yant L."/>
            <person name="Moore C."/>
            <person name="Slenker M."/>
        </authorList>
    </citation>
    <scope>NUCLEOTIDE SEQUENCE [LARGE SCALE GENOMIC DNA]</scope>
    <source>
        <tissue evidence="6">Leaf</tissue>
    </source>
</reference>
<dbReference type="SUPFAM" id="SSF56104">
    <property type="entry name" value="SAICAR synthase-like"/>
    <property type="match status" value="1"/>
</dbReference>
<evidence type="ECO:0000256" key="3">
    <source>
        <dbReference type="ARBA" id="ARBA00022840"/>
    </source>
</evidence>
<dbReference type="PANTHER" id="PTHR45748">
    <property type="entry name" value="1-PHOSPHATIDYLINOSITOL 3-PHOSPHATE 5-KINASE-RELATED"/>
    <property type="match status" value="1"/>
</dbReference>
<protein>
    <submittedName>
        <fullName evidence="6">1-phosphatidylinositol-3-phosphate 5-kinase FAB1D</fullName>
    </submittedName>
</protein>
<dbReference type="EMBL" id="JBANAX010000713">
    <property type="protein sequence ID" value="KAL1196012.1"/>
    <property type="molecule type" value="Genomic_DNA"/>
</dbReference>
<keyword evidence="2 4" id="KW-0418">Kinase</keyword>
<dbReference type="InterPro" id="IPR044769">
    <property type="entry name" value="PIKfyve_PIPKc"/>
</dbReference>
<evidence type="ECO:0000313" key="7">
    <source>
        <dbReference type="EMBL" id="KAL1219924.1"/>
    </source>
</evidence>
<dbReference type="Gene3D" id="3.30.810.10">
    <property type="entry name" value="2-Layer Sandwich"/>
    <property type="match status" value="1"/>
</dbReference>
<dbReference type="InterPro" id="IPR027483">
    <property type="entry name" value="PInositol-4-P-4/5-kinase_C_sf"/>
</dbReference>
<dbReference type="GO" id="GO:0005524">
    <property type="term" value="F:ATP binding"/>
    <property type="evidence" value="ECO:0007669"/>
    <property type="project" value="UniProtKB-UniRule"/>
</dbReference>
<sequence>MDPGLASISGTLDYTVVLPPAIIKPPNAESALNEGTTSSATIDFQSSRSPHAEKFKELRTLCDLDEESFLNSIKMQKGWNAKGGKSKTSFVKTMDEIFVIKEITQKDYRHFVDDIGVKYFDYLEKCRESNEPTCIAKIFGIYKVKNHLNKTKYWIVMENITAGKGNNTVYDIKGKLGRNVVDTEDQQRVRFEEEFIMDVKNHSLYINQASKEVLQRALLNDTKFLKDVNVMDYSLLVWIDNETQQMHCGVIDYLGSYDFAKMLECFVKSLLIACVCNDQLPTVVKPTTYQSRFIDFINNEFK</sequence>
<comment type="caution">
    <text evidence="6">The sequence shown here is derived from an EMBL/GenBank/DDBJ whole genome shotgun (WGS) entry which is preliminary data.</text>
</comment>
<dbReference type="GO" id="GO:0016301">
    <property type="term" value="F:kinase activity"/>
    <property type="evidence" value="ECO:0007669"/>
    <property type="project" value="UniProtKB-UniRule"/>
</dbReference>
<evidence type="ECO:0000256" key="4">
    <source>
        <dbReference type="PROSITE-ProRule" id="PRU00781"/>
    </source>
</evidence>
<dbReference type="CDD" id="cd17300">
    <property type="entry name" value="PIPKc_PIKfyve"/>
    <property type="match status" value="1"/>
</dbReference>